<feature type="region of interest" description="Disordered" evidence="8">
    <location>
        <begin position="148"/>
        <end position="182"/>
    </location>
</feature>
<dbReference type="AlphaFoldDB" id="A0AAV5N5I8"/>
<proteinExistence type="inferred from homology"/>
<dbReference type="RefSeq" id="WP_051155797.1">
    <property type="nucleotide sequence ID" value="NZ_BRLH01000015.1"/>
</dbReference>
<dbReference type="Pfam" id="PF02321">
    <property type="entry name" value="OEP"/>
    <property type="match status" value="2"/>
</dbReference>
<reference evidence="10" key="1">
    <citation type="submission" date="2022-06" db="EMBL/GenBank/DDBJ databases">
        <title>Draft genome sequences of Leminorella grimontii str. JCM5902.</title>
        <authorList>
            <person name="Wakabayashi Y."/>
            <person name="Kojima K."/>
        </authorList>
    </citation>
    <scope>NUCLEOTIDE SEQUENCE</scope>
    <source>
        <strain evidence="10">JCM 5902</strain>
    </source>
</reference>
<feature type="compositionally biased region" description="Low complexity" evidence="8">
    <location>
        <begin position="160"/>
        <end position="173"/>
    </location>
</feature>
<evidence type="ECO:0000256" key="4">
    <source>
        <dbReference type="ARBA" id="ARBA00022452"/>
    </source>
</evidence>
<evidence type="ECO:0000256" key="1">
    <source>
        <dbReference type="ARBA" id="ARBA00004442"/>
    </source>
</evidence>
<sequence>MEKKSTRYGLLLLISSLSGAPLAAAELDELAVFEQSELGEGGFSVSERREMEQAAKRDSRKASAVPAAQRPRKAITTTGRDGKQWTVIDTAEGSETNKKSDVLPRQSLYVKSDVLDDDVIRFDVEDGAYVQSTDAAVGWSAIDSASFSPEDSAALPTANAKPARSASPSSKSKGGLGGDSPSRGFIRTTVVQALNFSPEVGNAMASSTAARYDIDQVKGQRWPQVKVGVSSPMSSFGEGTRNDYASDVGDTSGSVSVTTRIYDFGKTSSTISSAEESFNASQHTIRLTRNQIAFETISGLLELDKYRKEIDVAKAYEARMASLVNMLQQIVQTDVGRSSELVQARSKLLQAKTNVQQIETKWRDTQIRLTRLLGRNVNLPVNLKWDDSQVDAGSVLYALNDHPQILRAKAQVQASLHSADALESSMYPNINWVVAKSNAKDSSGVEQAWYTGINVEWDLFTGGSASASQKAALQRAQASRKEFEATVLELKYRIRSMVEQRNSSFARAKDYRALSAETDRVRTMFYEQWYYLGKRSLLDVLTAENDHFNNQVAAINQQFDGYTANINILAESALLLDWLSISMQ</sequence>
<keyword evidence="11" id="KW-1185">Reference proteome</keyword>
<evidence type="ECO:0000256" key="5">
    <source>
        <dbReference type="ARBA" id="ARBA00022692"/>
    </source>
</evidence>
<dbReference type="GO" id="GO:0009279">
    <property type="term" value="C:cell outer membrane"/>
    <property type="evidence" value="ECO:0007669"/>
    <property type="project" value="UniProtKB-SubCell"/>
</dbReference>
<evidence type="ECO:0000256" key="8">
    <source>
        <dbReference type="SAM" id="MobiDB-lite"/>
    </source>
</evidence>
<keyword evidence="9" id="KW-0732">Signal</keyword>
<feature type="compositionally biased region" description="Basic and acidic residues" evidence="8">
    <location>
        <begin position="46"/>
        <end position="61"/>
    </location>
</feature>
<evidence type="ECO:0000256" key="2">
    <source>
        <dbReference type="ARBA" id="ARBA00007613"/>
    </source>
</evidence>
<dbReference type="EMBL" id="BRLH01000015">
    <property type="protein sequence ID" value="GKX57390.1"/>
    <property type="molecule type" value="Genomic_DNA"/>
</dbReference>
<dbReference type="GO" id="GO:0015288">
    <property type="term" value="F:porin activity"/>
    <property type="evidence" value="ECO:0007669"/>
    <property type="project" value="TreeGrafter"/>
</dbReference>
<comment type="subcellular location">
    <subcellularLocation>
        <location evidence="1">Cell outer membrane</location>
    </subcellularLocation>
</comment>
<dbReference type="GO" id="GO:0015562">
    <property type="term" value="F:efflux transmembrane transporter activity"/>
    <property type="evidence" value="ECO:0007669"/>
    <property type="project" value="InterPro"/>
</dbReference>
<dbReference type="SUPFAM" id="SSF56954">
    <property type="entry name" value="Outer membrane efflux proteins (OEP)"/>
    <property type="match status" value="1"/>
</dbReference>
<keyword evidence="7" id="KW-0998">Cell outer membrane</keyword>
<evidence type="ECO:0000256" key="7">
    <source>
        <dbReference type="ARBA" id="ARBA00023237"/>
    </source>
</evidence>
<name>A0AAV5N5I8_9GAMM</name>
<keyword evidence="6" id="KW-0472">Membrane</keyword>
<keyword evidence="3" id="KW-0813">Transport</keyword>
<dbReference type="InterPro" id="IPR051906">
    <property type="entry name" value="TolC-like"/>
</dbReference>
<protein>
    <recommendedName>
        <fullName evidence="12">Outer membrane efflux protein</fullName>
    </recommendedName>
</protein>
<evidence type="ECO:0000256" key="9">
    <source>
        <dbReference type="SAM" id="SignalP"/>
    </source>
</evidence>
<organism evidence="10 11">
    <name type="scientific">Leminorella grimontii</name>
    <dbReference type="NCBI Taxonomy" id="82981"/>
    <lineage>
        <taxon>Bacteria</taxon>
        <taxon>Pseudomonadati</taxon>
        <taxon>Pseudomonadota</taxon>
        <taxon>Gammaproteobacteria</taxon>
        <taxon>Enterobacterales</taxon>
        <taxon>Budviciaceae</taxon>
        <taxon>Leminorella</taxon>
    </lineage>
</organism>
<gene>
    <name evidence="10" type="ORF">SOASR030_35020</name>
</gene>
<dbReference type="InterPro" id="IPR003423">
    <property type="entry name" value="OMP_efflux"/>
</dbReference>
<feature type="chain" id="PRO_5043977754" description="Outer membrane efflux protein" evidence="9">
    <location>
        <begin position="24"/>
        <end position="584"/>
    </location>
</feature>
<feature type="region of interest" description="Disordered" evidence="8">
    <location>
        <begin position="43"/>
        <end position="79"/>
    </location>
</feature>
<evidence type="ECO:0000313" key="11">
    <source>
        <dbReference type="Proteomes" id="UP001058124"/>
    </source>
</evidence>
<keyword evidence="4" id="KW-1134">Transmembrane beta strand</keyword>
<keyword evidence="5" id="KW-0812">Transmembrane</keyword>
<evidence type="ECO:0000256" key="6">
    <source>
        <dbReference type="ARBA" id="ARBA00023136"/>
    </source>
</evidence>
<comment type="similarity">
    <text evidence="2">Belongs to the outer membrane factor (OMF) (TC 1.B.17) family.</text>
</comment>
<dbReference type="Gene3D" id="1.20.1600.10">
    <property type="entry name" value="Outer membrane efflux proteins (OEP)"/>
    <property type="match status" value="1"/>
</dbReference>
<evidence type="ECO:0008006" key="12">
    <source>
        <dbReference type="Google" id="ProtNLM"/>
    </source>
</evidence>
<dbReference type="GO" id="GO:1990281">
    <property type="term" value="C:efflux pump complex"/>
    <property type="evidence" value="ECO:0007669"/>
    <property type="project" value="TreeGrafter"/>
</dbReference>
<dbReference type="Proteomes" id="UP001058124">
    <property type="component" value="Unassembled WGS sequence"/>
</dbReference>
<feature type="signal peptide" evidence="9">
    <location>
        <begin position="1"/>
        <end position="23"/>
    </location>
</feature>
<evidence type="ECO:0000256" key="3">
    <source>
        <dbReference type="ARBA" id="ARBA00022448"/>
    </source>
</evidence>
<comment type="caution">
    <text evidence="10">The sequence shown here is derived from an EMBL/GenBank/DDBJ whole genome shotgun (WGS) entry which is preliminary data.</text>
</comment>
<accession>A0AAV5N5I8</accession>
<dbReference type="PANTHER" id="PTHR30026">
    <property type="entry name" value="OUTER MEMBRANE PROTEIN TOLC"/>
    <property type="match status" value="1"/>
</dbReference>
<dbReference type="PANTHER" id="PTHR30026:SF22">
    <property type="entry name" value="OUTER MEMBRANE EFFLUX PROTEIN"/>
    <property type="match status" value="1"/>
</dbReference>
<evidence type="ECO:0000313" key="10">
    <source>
        <dbReference type="EMBL" id="GKX57390.1"/>
    </source>
</evidence>